<dbReference type="PANTHER" id="PTHR34391:SF1">
    <property type="entry name" value="UPF0658 GOLGI APPARATUS MEMBRANE PROTEIN C1952.10C-RELATED"/>
    <property type="match status" value="1"/>
</dbReference>
<organism evidence="2 3">
    <name type="scientific">Conidiobolus coronatus (strain ATCC 28846 / CBS 209.66 / NRRL 28638)</name>
    <name type="common">Delacroixia coronata</name>
    <dbReference type="NCBI Taxonomy" id="796925"/>
    <lineage>
        <taxon>Eukaryota</taxon>
        <taxon>Fungi</taxon>
        <taxon>Fungi incertae sedis</taxon>
        <taxon>Zoopagomycota</taxon>
        <taxon>Entomophthoromycotina</taxon>
        <taxon>Entomophthoromycetes</taxon>
        <taxon>Entomophthorales</taxon>
        <taxon>Ancylistaceae</taxon>
        <taxon>Conidiobolus</taxon>
    </lineage>
</organism>
<evidence type="ECO:0000313" key="2">
    <source>
        <dbReference type="EMBL" id="KXN72972.1"/>
    </source>
</evidence>
<dbReference type="AlphaFoldDB" id="A0A137PDD0"/>
<reference evidence="2 3" key="1">
    <citation type="journal article" date="2015" name="Genome Biol. Evol.">
        <title>Phylogenomic analyses indicate that early fungi evolved digesting cell walls of algal ancestors of land plants.</title>
        <authorList>
            <person name="Chang Y."/>
            <person name="Wang S."/>
            <person name="Sekimoto S."/>
            <person name="Aerts A.L."/>
            <person name="Choi C."/>
            <person name="Clum A."/>
            <person name="LaButti K.M."/>
            <person name="Lindquist E.A."/>
            <person name="Yee Ngan C."/>
            <person name="Ohm R.A."/>
            <person name="Salamov A.A."/>
            <person name="Grigoriev I.V."/>
            <person name="Spatafora J.W."/>
            <person name="Berbee M.L."/>
        </authorList>
    </citation>
    <scope>NUCLEOTIDE SEQUENCE [LARGE SCALE GENOMIC DNA]</scope>
    <source>
        <strain evidence="2 3">NRRL 28638</strain>
    </source>
</reference>
<gene>
    <name evidence="2" type="ORF">CONCODRAFT_77518</name>
</gene>
<sequence>MWGFYKELKQKSKWVKISLLASFLQFAIVSILEAIVLSKTLSDLRHTAELLDTVHEKSKALNDPSIYKDFYSLYKKQFSLPVYFSLFIFAQLFQFYLCFDGTINQNTMQIIVLACFNFLLWSYGGIQFYQTTTASKDFNTFKMEKLSEIDLQFSPIVIPITLTIIFLLAATSIFFSFIAHKLYQEYGWSLYKRIGADVQMKKMYKIYHVFVLILKLDVFFFLMFSGQLLFLVIIFSSAQDIIIHVIASILIGSVLLVLAYWAVKNENRWGVISFIIGCIGTLGYFILKLVGIHLNVDHNNPVDDRYLGSRIFLTSFALLCIIFNISTMIVAFLCYKNFNRGLKHHINDSPRPDDILSVSHQPKNSRLPQRWSLE</sequence>
<feature type="transmembrane region" description="Helical" evidence="1">
    <location>
        <begin position="110"/>
        <end position="129"/>
    </location>
</feature>
<keyword evidence="3" id="KW-1185">Reference proteome</keyword>
<dbReference type="EMBL" id="KQ964443">
    <property type="protein sequence ID" value="KXN72972.1"/>
    <property type="molecule type" value="Genomic_DNA"/>
</dbReference>
<dbReference type="PANTHER" id="PTHR34391">
    <property type="entry name" value="UPF0658 GOLGI APPARATUS MEMBRANE PROTEIN C1952.10C-RELATED"/>
    <property type="match status" value="1"/>
</dbReference>
<dbReference type="Proteomes" id="UP000070444">
    <property type="component" value="Unassembled WGS sequence"/>
</dbReference>
<feature type="transmembrane region" description="Helical" evidence="1">
    <location>
        <begin position="241"/>
        <end position="262"/>
    </location>
</feature>
<accession>A0A137PDD0</accession>
<name>A0A137PDD0_CONC2</name>
<feature type="transmembrane region" description="Helical" evidence="1">
    <location>
        <begin position="269"/>
        <end position="291"/>
    </location>
</feature>
<feature type="transmembrane region" description="Helical" evidence="1">
    <location>
        <begin position="80"/>
        <end position="98"/>
    </location>
</feature>
<dbReference type="InterPro" id="IPR040410">
    <property type="entry name" value="UPF0658_Golgi"/>
</dbReference>
<evidence type="ECO:0000313" key="3">
    <source>
        <dbReference type="Proteomes" id="UP000070444"/>
    </source>
</evidence>
<dbReference type="OrthoDB" id="2448307at2759"/>
<keyword evidence="1" id="KW-0812">Transmembrane</keyword>
<feature type="transmembrane region" description="Helical" evidence="1">
    <location>
        <begin position="156"/>
        <end position="179"/>
    </location>
</feature>
<feature type="transmembrane region" description="Helical" evidence="1">
    <location>
        <begin position="209"/>
        <end position="235"/>
    </location>
</feature>
<evidence type="ECO:0000256" key="1">
    <source>
        <dbReference type="SAM" id="Phobius"/>
    </source>
</evidence>
<keyword evidence="1" id="KW-0472">Membrane</keyword>
<protein>
    <submittedName>
        <fullName evidence="2">Uncharacterized protein</fullName>
    </submittedName>
</protein>
<keyword evidence="1" id="KW-1133">Transmembrane helix</keyword>
<dbReference type="OMA" id="IIQFHQS"/>
<proteinExistence type="predicted"/>
<dbReference type="GO" id="GO:0005794">
    <property type="term" value="C:Golgi apparatus"/>
    <property type="evidence" value="ECO:0007669"/>
    <property type="project" value="TreeGrafter"/>
</dbReference>
<feature type="transmembrane region" description="Helical" evidence="1">
    <location>
        <begin position="311"/>
        <end position="335"/>
    </location>
</feature>